<dbReference type="EMBL" id="JAFBED010000002">
    <property type="protein sequence ID" value="MBM7619378.1"/>
    <property type="molecule type" value="Genomic_DNA"/>
</dbReference>
<keyword evidence="3" id="KW-1185">Reference proteome</keyword>
<feature type="compositionally biased region" description="Basic and acidic residues" evidence="1">
    <location>
        <begin position="21"/>
        <end position="35"/>
    </location>
</feature>
<organism evidence="2 3">
    <name type="scientific">Sutcliffiella tianshenii</name>
    <dbReference type="NCBI Taxonomy" id="1463404"/>
    <lineage>
        <taxon>Bacteria</taxon>
        <taxon>Bacillati</taxon>
        <taxon>Bacillota</taxon>
        <taxon>Bacilli</taxon>
        <taxon>Bacillales</taxon>
        <taxon>Bacillaceae</taxon>
        <taxon>Sutcliffiella</taxon>
    </lineage>
</organism>
<sequence>MKKKLRQAVEHANATNTTKKKTAEPHTSKRDKLQS</sequence>
<dbReference type="Proteomes" id="UP000737402">
    <property type="component" value="Unassembled WGS sequence"/>
</dbReference>
<feature type="region of interest" description="Disordered" evidence="1">
    <location>
        <begin position="1"/>
        <end position="35"/>
    </location>
</feature>
<evidence type="ECO:0000256" key="1">
    <source>
        <dbReference type="SAM" id="MobiDB-lite"/>
    </source>
</evidence>
<proteinExistence type="predicted"/>
<evidence type="ECO:0000313" key="3">
    <source>
        <dbReference type="Proteomes" id="UP000737402"/>
    </source>
</evidence>
<name>A0ABS2NY84_9BACI</name>
<evidence type="ECO:0000313" key="2">
    <source>
        <dbReference type="EMBL" id="MBM7619378.1"/>
    </source>
</evidence>
<comment type="caution">
    <text evidence="2">The sequence shown here is derived from an EMBL/GenBank/DDBJ whole genome shotgun (WGS) entry which is preliminary data.</text>
</comment>
<reference evidence="2 3" key="1">
    <citation type="submission" date="2021-01" db="EMBL/GenBank/DDBJ databases">
        <title>Genomic Encyclopedia of Type Strains, Phase IV (KMG-IV): sequencing the most valuable type-strain genomes for metagenomic binning, comparative biology and taxonomic classification.</title>
        <authorList>
            <person name="Goeker M."/>
        </authorList>
    </citation>
    <scope>NUCLEOTIDE SEQUENCE [LARGE SCALE GENOMIC DNA]</scope>
    <source>
        <strain evidence="2 3">DSM 25879</strain>
    </source>
</reference>
<accession>A0ABS2NY84</accession>
<protein>
    <submittedName>
        <fullName evidence="2">Uncharacterized protein</fullName>
    </submittedName>
</protein>
<gene>
    <name evidence="2" type="ORF">JOC95_001227</name>
</gene>